<name>A0ABN7SRQ2_OIKDI</name>
<dbReference type="Proteomes" id="UP001158576">
    <property type="component" value="Chromosome 1"/>
</dbReference>
<gene>
    <name evidence="2" type="ORF">OKIOD_LOCUS11410</name>
</gene>
<accession>A0ABN7SRQ2</accession>
<reference evidence="2 3" key="1">
    <citation type="submission" date="2021-04" db="EMBL/GenBank/DDBJ databases">
        <authorList>
            <person name="Bliznina A."/>
        </authorList>
    </citation>
    <scope>NUCLEOTIDE SEQUENCE [LARGE SCALE GENOMIC DNA]</scope>
</reference>
<evidence type="ECO:0000313" key="3">
    <source>
        <dbReference type="Proteomes" id="UP001158576"/>
    </source>
</evidence>
<keyword evidence="1" id="KW-1133">Transmembrane helix</keyword>
<keyword evidence="1" id="KW-0472">Membrane</keyword>
<organism evidence="2 3">
    <name type="scientific">Oikopleura dioica</name>
    <name type="common">Tunicate</name>
    <dbReference type="NCBI Taxonomy" id="34765"/>
    <lineage>
        <taxon>Eukaryota</taxon>
        <taxon>Metazoa</taxon>
        <taxon>Chordata</taxon>
        <taxon>Tunicata</taxon>
        <taxon>Appendicularia</taxon>
        <taxon>Copelata</taxon>
        <taxon>Oikopleuridae</taxon>
        <taxon>Oikopleura</taxon>
    </lineage>
</organism>
<keyword evidence="1" id="KW-0812">Transmembrane</keyword>
<protein>
    <submittedName>
        <fullName evidence="2">Oidioi.mRNA.OKI2018_I69.chr1.g2645.t1.cds</fullName>
    </submittedName>
</protein>
<evidence type="ECO:0000256" key="1">
    <source>
        <dbReference type="SAM" id="Phobius"/>
    </source>
</evidence>
<feature type="transmembrane region" description="Helical" evidence="1">
    <location>
        <begin position="125"/>
        <end position="143"/>
    </location>
</feature>
<dbReference type="EMBL" id="OU015566">
    <property type="protein sequence ID" value="CAG5106019.1"/>
    <property type="molecule type" value="Genomic_DNA"/>
</dbReference>
<proteinExistence type="predicted"/>
<evidence type="ECO:0000313" key="2">
    <source>
        <dbReference type="EMBL" id="CAG5106019.1"/>
    </source>
</evidence>
<feature type="transmembrane region" description="Helical" evidence="1">
    <location>
        <begin position="101"/>
        <end position="119"/>
    </location>
</feature>
<sequence>MIDAKSALEKRFEDRQRRRHADRHKALKNRVAPSKDQVQRSFYFRGIHFNLTNALATARKVEGTRLFECNDRWCYWCWLDLFCFPIASYKLGKLLRFSLPFFRFICLGFALVILVALWLVSELYFPSPVIRYMVLAGLCCYFLQRCLLRRSYNEQLGHFCCEWLEKDQNFRQEMDTDCVAVIYDIIIALICCPFCATAQAAVHMEMNSYYASPVDSEVDDRMELPIHALLAMLSQTSKSPLPIDSDPQHRSSPIPTISRVLDELQAKREAEFSNRHSQV</sequence>
<keyword evidence="3" id="KW-1185">Reference proteome</keyword>